<organism evidence="2 3">
    <name type="scientific">Agromyces binzhouensis</name>
    <dbReference type="NCBI Taxonomy" id="1817495"/>
    <lineage>
        <taxon>Bacteria</taxon>
        <taxon>Bacillati</taxon>
        <taxon>Actinomycetota</taxon>
        <taxon>Actinomycetes</taxon>
        <taxon>Micrococcales</taxon>
        <taxon>Microbacteriaceae</taxon>
        <taxon>Agromyces</taxon>
    </lineage>
</organism>
<dbReference type="Proteomes" id="UP000292881">
    <property type="component" value="Unassembled WGS sequence"/>
</dbReference>
<feature type="transmembrane region" description="Helical" evidence="1">
    <location>
        <begin position="54"/>
        <end position="76"/>
    </location>
</feature>
<accession>A0A4Q2JH73</accession>
<feature type="transmembrane region" description="Helical" evidence="1">
    <location>
        <begin position="88"/>
        <end position="110"/>
    </location>
</feature>
<keyword evidence="1" id="KW-0472">Membrane</keyword>
<proteinExistence type="predicted"/>
<evidence type="ECO:0000313" key="2">
    <source>
        <dbReference type="EMBL" id="RXZ45799.1"/>
    </source>
</evidence>
<gene>
    <name evidence="2" type="ORF">ESO86_13220</name>
</gene>
<keyword evidence="1" id="KW-0812">Transmembrane</keyword>
<evidence type="ECO:0000313" key="3">
    <source>
        <dbReference type="Proteomes" id="UP000292881"/>
    </source>
</evidence>
<evidence type="ECO:0000256" key="1">
    <source>
        <dbReference type="SAM" id="Phobius"/>
    </source>
</evidence>
<name>A0A4Q2JH73_9MICO</name>
<sequence length="218" mass="24053">MSVDVDRAPAASVAHRIGGVARRALRLELRIYASIGRLIARRPAIAPGATGFGYHAPVITILWIFIVLSAVEIPILDLIVHRWPVVRIVVLIAGIWGLTWMIGLLAAYLMRPHTVGPEGIRVREGLETDVLLTWDDIASVARVKRVDEPKTPRITEADGARTLSLRMQHETAVAIELERPTLVRLPGTAPKGGEQVVDEVRIWVDDVDGFMAAVRRHI</sequence>
<dbReference type="EMBL" id="SDPL01000314">
    <property type="protein sequence ID" value="RXZ45799.1"/>
    <property type="molecule type" value="Genomic_DNA"/>
</dbReference>
<dbReference type="RefSeq" id="WP_129235438.1">
    <property type="nucleotide sequence ID" value="NZ_SDPL01000314.1"/>
</dbReference>
<dbReference type="OrthoDB" id="4990523at2"/>
<dbReference type="AlphaFoldDB" id="A0A4Q2JH73"/>
<reference evidence="2 3" key="1">
    <citation type="submission" date="2019-01" db="EMBL/GenBank/DDBJ databases">
        <authorList>
            <person name="Li J."/>
        </authorList>
    </citation>
    <scope>NUCLEOTIDE SEQUENCE [LARGE SCALE GENOMIC DNA]</scope>
    <source>
        <strain evidence="2 3">CGMCC 4.7180</strain>
    </source>
</reference>
<comment type="caution">
    <text evidence="2">The sequence shown here is derived from an EMBL/GenBank/DDBJ whole genome shotgun (WGS) entry which is preliminary data.</text>
</comment>
<keyword evidence="1" id="KW-1133">Transmembrane helix</keyword>
<evidence type="ECO:0008006" key="4">
    <source>
        <dbReference type="Google" id="ProtNLM"/>
    </source>
</evidence>
<protein>
    <recommendedName>
        <fullName evidence="4">PH domain-containing protein</fullName>
    </recommendedName>
</protein>
<keyword evidence="3" id="KW-1185">Reference proteome</keyword>